<feature type="chain" id="PRO_5006410544" description="Mannosyl-glycoprotein endo-beta-N-acetylglucosamidase-like domain-containing protein" evidence="3">
    <location>
        <begin position="28"/>
        <end position="423"/>
    </location>
</feature>
<dbReference type="SMART" id="SM00047">
    <property type="entry name" value="LYZ2"/>
    <property type="match status" value="1"/>
</dbReference>
<dbReference type="PATRIC" id="fig|1423815.3.peg.1774"/>
<keyword evidence="2" id="KW-0378">Hydrolase</keyword>
<dbReference type="InterPro" id="IPR051056">
    <property type="entry name" value="Glycosyl_Hydrolase_73"/>
</dbReference>
<feature type="signal peptide" evidence="3">
    <location>
        <begin position="1"/>
        <end position="27"/>
    </location>
</feature>
<keyword evidence="6" id="KW-1185">Reference proteome</keyword>
<dbReference type="GO" id="GO:0004040">
    <property type="term" value="F:amidase activity"/>
    <property type="evidence" value="ECO:0007669"/>
    <property type="project" value="InterPro"/>
</dbReference>
<evidence type="ECO:0000256" key="3">
    <source>
        <dbReference type="SAM" id="SignalP"/>
    </source>
</evidence>
<reference evidence="5 6" key="1">
    <citation type="journal article" date="2015" name="Genome Announc.">
        <title>Expanding the biotechnology potential of lactobacilli through comparative genomics of 213 strains and associated genera.</title>
        <authorList>
            <person name="Sun Z."/>
            <person name="Harris H.M."/>
            <person name="McCann A."/>
            <person name="Guo C."/>
            <person name="Argimon S."/>
            <person name="Zhang W."/>
            <person name="Yang X."/>
            <person name="Jeffery I.B."/>
            <person name="Cooney J.C."/>
            <person name="Kagawa T.F."/>
            <person name="Liu W."/>
            <person name="Song Y."/>
            <person name="Salvetti E."/>
            <person name="Wrobel A."/>
            <person name="Rasinkangas P."/>
            <person name="Parkhill J."/>
            <person name="Rea M.C."/>
            <person name="O'Sullivan O."/>
            <person name="Ritari J."/>
            <person name="Douillard F.P."/>
            <person name="Paul Ross R."/>
            <person name="Yang R."/>
            <person name="Briner A.E."/>
            <person name="Felis G.E."/>
            <person name="de Vos W.M."/>
            <person name="Barrangou R."/>
            <person name="Klaenhammer T.R."/>
            <person name="Caufield P.W."/>
            <person name="Cui Y."/>
            <person name="Zhang H."/>
            <person name="O'Toole P.W."/>
        </authorList>
    </citation>
    <scope>NUCLEOTIDE SEQUENCE [LARGE SCALE GENOMIC DNA]</scope>
    <source>
        <strain evidence="5 6">DSM 14857</strain>
    </source>
</reference>
<evidence type="ECO:0000259" key="4">
    <source>
        <dbReference type="SMART" id="SM00047"/>
    </source>
</evidence>
<dbReference type="InterPro" id="IPR002901">
    <property type="entry name" value="MGlyc_endo_b_GlcNAc-like_dom"/>
</dbReference>
<comment type="similarity">
    <text evidence="1">Belongs to the glycosyl hydrolase 73 family.</text>
</comment>
<dbReference type="Proteomes" id="UP000051647">
    <property type="component" value="Unassembled WGS sequence"/>
</dbReference>
<dbReference type="PANTHER" id="PTHR33308">
    <property type="entry name" value="PEPTIDOGLYCAN HYDROLASE FLGJ"/>
    <property type="match status" value="1"/>
</dbReference>
<evidence type="ECO:0000313" key="5">
    <source>
        <dbReference type="EMBL" id="KRL65242.1"/>
    </source>
</evidence>
<gene>
    <name evidence="5" type="ORF">FC27_GL001736</name>
</gene>
<accession>A0A0R1SF98</accession>
<dbReference type="Pfam" id="PF03217">
    <property type="entry name" value="SlpA"/>
    <property type="match status" value="1"/>
</dbReference>
<dbReference type="eggNOG" id="COG1705">
    <property type="taxonomic scope" value="Bacteria"/>
</dbReference>
<dbReference type="Pfam" id="PF01832">
    <property type="entry name" value="Glucosaminidase"/>
    <property type="match status" value="1"/>
</dbReference>
<dbReference type="AlphaFoldDB" id="A0A0R1SF98"/>
<dbReference type="EMBL" id="AZFA01000040">
    <property type="protein sequence ID" value="KRL65242.1"/>
    <property type="molecule type" value="Genomic_DNA"/>
</dbReference>
<dbReference type="STRING" id="1423815.FC27_GL001736"/>
<dbReference type="Gene3D" id="1.10.530.10">
    <property type="match status" value="1"/>
</dbReference>
<organism evidence="5 6">
    <name type="scientific">Companilactobacillus versmoldensis DSM 14857 = KCTC 3814</name>
    <dbReference type="NCBI Taxonomy" id="1423815"/>
    <lineage>
        <taxon>Bacteria</taxon>
        <taxon>Bacillati</taxon>
        <taxon>Bacillota</taxon>
        <taxon>Bacilli</taxon>
        <taxon>Lactobacillales</taxon>
        <taxon>Lactobacillaceae</taxon>
        <taxon>Companilactobacillus</taxon>
    </lineage>
</organism>
<evidence type="ECO:0000313" key="6">
    <source>
        <dbReference type="Proteomes" id="UP000051647"/>
    </source>
</evidence>
<dbReference type="InterPro" id="IPR024968">
    <property type="entry name" value="SlpA_C_lactobacillus"/>
</dbReference>
<comment type="caution">
    <text evidence="5">The sequence shown here is derived from an EMBL/GenBank/DDBJ whole genome shotgun (WGS) entry which is preliminary data.</text>
</comment>
<dbReference type="Gene3D" id="4.10.80.30">
    <property type="entry name" value="DNA polymerase, domain 6"/>
    <property type="match status" value="1"/>
</dbReference>
<dbReference type="PANTHER" id="PTHR33308:SF9">
    <property type="entry name" value="PEPTIDOGLYCAN HYDROLASE FLGJ"/>
    <property type="match status" value="1"/>
</dbReference>
<protein>
    <recommendedName>
        <fullName evidence="4">Mannosyl-glycoprotein endo-beta-N-acetylglucosamidase-like domain-containing protein</fullName>
    </recommendedName>
</protein>
<dbReference type="RefSeq" id="WP_010624475.1">
    <property type="nucleotide sequence ID" value="NZ_AZFA01000040.1"/>
</dbReference>
<evidence type="ECO:0000256" key="1">
    <source>
        <dbReference type="ARBA" id="ARBA00010266"/>
    </source>
</evidence>
<name>A0A0R1SF98_9LACO</name>
<sequence>MRKRLLLTSVAVLNTLATVAVPTVVSAETTDTNTNIEEIVPTTDTDDTIETEAVADPNVAVSNEAPDVIKGPEVSKADPTVAHANDIEGFEVAKENALSRSWSSQMAWAEQIGPWAQKSAQRYNLYASVMMAQAIIESGWGKSSLAMPPNHNLFGIKGSYHGQSVSMRTAEWSQRYGWYYITANFAKYPTYEQSFDDNGNKLRNGLTYNHSFYRGTWKENTRSYRDATAWLQGRYATAPNYAATLNNIISSYDLTRYDRPVQEPETNAGSDAPINGTRFDMSDIGIVKNPHGAQIYTQAHPDLPSKNILKHGSDWQVTGKVVTPEGHLYYQVSTQEYVKASDLQLKSDDKAQSNQKVIKANNPKSYAVPLVGFDKSGQAFDGTRGLANGSLWITDQVKEYQGHKYHRVSTNEWIMDSYVQFMN</sequence>
<keyword evidence="3" id="KW-0732">Signal</keyword>
<evidence type="ECO:0000256" key="2">
    <source>
        <dbReference type="ARBA" id="ARBA00022801"/>
    </source>
</evidence>
<dbReference type="OrthoDB" id="2155627at2"/>
<proteinExistence type="inferred from homology"/>
<feature type="domain" description="Mannosyl-glycoprotein endo-beta-N-acetylglucosamidase-like" evidence="4">
    <location>
        <begin position="97"/>
        <end position="258"/>
    </location>
</feature>